<organism evidence="2 3">
    <name type="scientific">Rhizopus delemar</name>
    <dbReference type="NCBI Taxonomy" id="936053"/>
    <lineage>
        <taxon>Eukaryota</taxon>
        <taxon>Fungi</taxon>
        <taxon>Fungi incertae sedis</taxon>
        <taxon>Mucoromycota</taxon>
        <taxon>Mucoromycotina</taxon>
        <taxon>Mucoromycetes</taxon>
        <taxon>Mucorales</taxon>
        <taxon>Mucorineae</taxon>
        <taxon>Rhizopodaceae</taxon>
        <taxon>Rhizopus</taxon>
    </lineage>
</organism>
<evidence type="ECO:0000313" key="2">
    <source>
        <dbReference type="EMBL" id="KAG1531171.1"/>
    </source>
</evidence>
<dbReference type="Proteomes" id="UP000740926">
    <property type="component" value="Unassembled WGS sequence"/>
</dbReference>
<evidence type="ECO:0000256" key="1">
    <source>
        <dbReference type="SAM" id="MobiDB-lite"/>
    </source>
</evidence>
<proteinExistence type="predicted"/>
<gene>
    <name evidence="2" type="ORF">G6F50_016850</name>
</gene>
<sequence length="133" mass="13808">MAGTAEIRVDRTRLGLLGLFRGIGGQHGRAACQRVGDELFDRLRQVGRQRRAGHCGDARPGQRRDAHGGDEPKIGVFLGAFGGHGGQSGLFPVLRRLGNFHHGALALLVAGAGGVQQRSGVGQALARIDGAGA</sequence>
<comment type="caution">
    <text evidence="2">The sequence shown here is derived from an EMBL/GenBank/DDBJ whole genome shotgun (WGS) entry which is preliminary data.</text>
</comment>
<keyword evidence="3" id="KW-1185">Reference proteome</keyword>
<accession>A0A9P6XSA3</accession>
<dbReference type="EMBL" id="JAANIU010011248">
    <property type="protein sequence ID" value="KAG1531171.1"/>
    <property type="molecule type" value="Genomic_DNA"/>
</dbReference>
<protein>
    <submittedName>
        <fullName evidence="2">Uncharacterized protein</fullName>
    </submittedName>
</protein>
<dbReference type="AlphaFoldDB" id="A0A9P6XSA3"/>
<feature type="region of interest" description="Disordered" evidence="1">
    <location>
        <begin position="48"/>
        <end position="71"/>
    </location>
</feature>
<name>A0A9P6XSA3_9FUNG</name>
<evidence type="ECO:0000313" key="3">
    <source>
        <dbReference type="Proteomes" id="UP000740926"/>
    </source>
</evidence>
<reference evidence="2 3" key="1">
    <citation type="journal article" date="2020" name="Microb. Genom.">
        <title>Genetic diversity of clinical and environmental Mucorales isolates obtained from an investigation of mucormycosis cases among solid organ transplant recipients.</title>
        <authorList>
            <person name="Nguyen M.H."/>
            <person name="Kaul D."/>
            <person name="Muto C."/>
            <person name="Cheng S.J."/>
            <person name="Richter R.A."/>
            <person name="Bruno V.M."/>
            <person name="Liu G."/>
            <person name="Beyhan S."/>
            <person name="Sundermann A.J."/>
            <person name="Mounaud S."/>
            <person name="Pasculle A.W."/>
            <person name="Nierman W.C."/>
            <person name="Driscoll E."/>
            <person name="Cumbie R."/>
            <person name="Clancy C.J."/>
            <person name="Dupont C.L."/>
        </authorList>
    </citation>
    <scope>NUCLEOTIDE SEQUENCE [LARGE SCALE GENOMIC DNA]</scope>
    <source>
        <strain evidence="2 3">GL24</strain>
    </source>
</reference>
<feature type="compositionally biased region" description="Basic and acidic residues" evidence="1">
    <location>
        <begin position="54"/>
        <end position="71"/>
    </location>
</feature>